<feature type="compositionally biased region" description="Basic and acidic residues" evidence="1">
    <location>
        <begin position="69"/>
        <end position="93"/>
    </location>
</feature>
<dbReference type="RefSeq" id="WP_097231900.1">
    <property type="nucleotide sequence ID" value="NZ_OCNE01000010.1"/>
</dbReference>
<organism evidence="2 3">
    <name type="scientific">Streptomyces zhaozhouensis</name>
    <dbReference type="NCBI Taxonomy" id="1300267"/>
    <lineage>
        <taxon>Bacteria</taxon>
        <taxon>Bacillati</taxon>
        <taxon>Actinomycetota</taxon>
        <taxon>Actinomycetes</taxon>
        <taxon>Kitasatosporales</taxon>
        <taxon>Streptomycetaceae</taxon>
        <taxon>Streptomyces</taxon>
    </lineage>
</organism>
<feature type="compositionally biased region" description="Low complexity" evidence="1">
    <location>
        <begin position="105"/>
        <end position="165"/>
    </location>
</feature>
<dbReference type="AlphaFoldDB" id="A0A286DXP9"/>
<gene>
    <name evidence="2" type="ORF">SAMN06297387_110173</name>
</gene>
<evidence type="ECO:0000313" key="2">
    <source>
        <dbReference type="EMBL" id="SOD63441.1"/>
    </source>
</evidence>
<reference evidence="2 3" key="1">
    <citation type="submission" date="2017-09" db="EMBL/GenBank/DDBJ databases">
        <authorList>
            <person name="Ehlers B."/>
            <person name="Leendertz F.H."/>
        </authorList>
    </citation>
    <scope>NUCLEOTIDE SEQUENCE [LARGE SCALE GENOMIC DNA]</scope>
    <source>
        <strain evidence="2 3">CGMCC 4.7095</strain>
    </source>
</reference>
<feature type="compositionally biased region" description="Basic and acidic residues" evidence="1">
    <location>
        <begin position="1"/>
        <end position="18"/>
    </location>
</feature>
<dbReference type="EMBL" id="OCNE01000010">
    <property type="protein sequence ID" value="SOD63441.1"/>
    <property type="molecule type" value="Genomic_DNA"/>
</dbReference>
<dbReference type="Proteomes" id="UP000219072">
    <property type="component" value="Unassembled WGS sequence"/>
</dbReference>
<keyword evidence="3" id="KW-1185">Reference proteome</keyword>
<accession>A0A286DXP9</accession>
<sequence>MPDRPEPTGPADHFDRLLARHTPVAPTRVPRVRPRLPGPFERVESLRADPGALDPPGRPGPVPFPSTPERARDRAFPGRPATRETRTEHHTVERAAPAPGPAPGPAEAGRPRAAAPGERAARVAPVVPRRAAAPAPAEPAGRAEAAPARAAGAPPGGPAVRRAPVPSAPPARPPAARASPAPADALRAAAARRSARPPERVVRVRIGRLEVNAAPPPRAAARRDGDGAAAGRAAPTVSLRDFLAGGSRGREGEMRK</sequence>
<proteinExistence type="predicted"/>
<feature type="compositionally biased region" description="Low complexity" evidence="1">
    <location>
        <begin position="174"/>
        <end position="192"/>
    </location>
</feature>
<evidence type="ECO:0000313" key="3">
    <source>
        <dbReference type="Proteomes" id="UP000219072"/>
    </source>
</evidence>
<feature type="compositionally biased region" description="Pro residues" evidence="1">
    <location>
        <begin position="56"/>
        <end position="66"/>
    </location>
</feature>
<name>A0A286DXP9_9ACTN</name>
<evidence type="ECO:0000256" key="1">
    <source>
        <dbReference type="SAM" id="MobiDB-lite"/>
    </source>
</evidence>
<feature type="region of interest" description="Disordered" evidence="1">
    <location>
        <begin position="1"/>
        <end position="256"/>
    </location>
</feature>
<protein>
    <submittedName>
        <fullName evidence="2">Uncharacterized protein</fullName>
    </submittedName>
</protein>